<dbReference type="EMBL" id="KE720909">
    <property type="protein sequence ID" value="ERF74000.1"/>
    <property type="molecule type" value="Genomic_DNA"/>
</dbReference>
<feature type="domain" description="Phospholipase/carboxylesterase/thioesterase" evidence="3">
    <location>
        <begin position="266"/>
        <end position="329"/>
    </location>
</feature>
<dbReference type="Pfam" id="PF02230">
    <property type="entry name" value="Abhydrolase_2"/>
    <property type="match status" value="2"/>
</dbReference>
<dbReference type="GeneID" id="19238852"/>
<dbReference type="Gene3D" id="3.40.50.1820">
    <property type="entry name" value="alpha/beta hydrolase"/>
    <property type="match status" value="1"/>
</dbReference>
<comment type="similarity">
    <text evidence="1">Belongs to the AB hydrolase superfamily. AB hydrolase 2 family.</text>
</comment>
<evidence type="ECO:0000256" key="1">
    <source>
        <dbReference type="ARBA" id="ARBA00006499"/>
    </source>
</evidence>
<reference evidence="5" key="1">
    <citation type="journal article" date="2014" name="BMC Genomics">
        <title>Genome characteristics reveal the impact of lichenization on lichen-forming fungus Endocarpon pusillum Hedwig (Verrucariales, Ascomycota).</title>
        <authorList>
            <person name="Wang Y.-Y."/>
            <person name="Liu B."/>
            <person name="Zhang X.-Y."/>
            <person name="Zhou Q.-M."/>
            <person name="Zhang T."/>
            <person name="Li H."/>
            <person name="Yu Y.-F."/>
            <person name="Zhang X.-L."/>
            <person name="Hao X.-Y."/>
            <person name="Wang M."/>
            <person name="Wang L."/>
            <person name="Wei J.-C."/>
        </authorList>
    </citation>
    <scope>NUCLEOTIDE SEQUENCE [LARGE SCALE GENOMIC DNA]</scope>
    <source>
        <strain evidence="5">Z07020 / HMAS-L-300199</strain>
    </source>
</reference>
<dbReference type="OrthoDB" id="2418081at2759"/>
<dbReference type="InterPro" id="IPR050565">
    <property type="entry name" value="LYPA1-2/EST-like"/>
</dbReference>
<keyword evidence="5" id="KW-1185">Reference proteome</keyword>
<name>U1HTQ6_ENDPU</name>
<evidence type="ECO:0000259" key="3">
    <source>
        <dbReference type="Pfam" id="PF02230"/>
    </source>
</evidence>
<sequence>MANQSPSDRSKKTASSRYPEVLVKGPASGVHQQSFIILHGRGSDALTFGAVLLETPIPGYGNLASAFPNAKFIFPTASKRRARIYKRSLINQWFDNWSLATPEQYEELQNDGLRETSKYIHGLVKAEVEKVGASNVVLGGLSQGCAASLVSLLLWEGETLAAGVGMCGWLPYRKKMEAVLRNKDIGASSEDEDEDEGDDIFQRAGDDQNEPGEAAQGDKEQESNELNDLTAAATIKTDTSPVIKAVEFLRDEIEFPRTTHAAAPADLKLQNIPLFLGHGVLDEKVSIDLGRSAAGFLEAMGVDVQWKEYASLGHWYSEDMLRDMVLFLEARTEWKVHR</sequence>
<dbReference type="InterPro" id="IPR029058">
    <property type="entry name" value="AB_hydrolase_fold"/>
</dbReference>
<feature type="region of interest" description="Disordered" evidence="2">
    <location>
        <begin position="185"/>
        <end position="224"/>
    </location>
</feature>
<dbReference type="GO" id="GO:0008474">
    <property type="term" value="F:palmitoyl-(protein) hydrolase activity"/>
    <property type="evidence" value="ECO:0007669"/>
    <property type="project" value="TreeGrafter"/>
</dbReference>
<evidence type="ECO:0000313" key="5">
    <source>
        <dbReference type="Proteomes" id="UP000019373"/>
    </source>
</evidence>
<dbReference type="Proteomes" id="UP000019373">
    <property type="component" value="Unassembled WGS sequence"/>
</dbReference>
<dbReference type="AlphaFoldDB" id="U1HTQ6"/>
<dbReference type="eggNOG" id="KOG2112">
    <property type="taxonomic scope" value="Eukaryota"/>
</dbReference>
<dbReference type="GO" id="GO:0005737">
    <property type="term" value="C:cytoplasm"/>
    <property type="evidence" value="ECO:0007669"/>
    <property type="project" value="TreeGrafter"/>
</dbReference>
<dbReference type="SUPFAM" id="SSF53474">
    <property type="entry name" value="alpha/beta-Hydrolases"/>
    <property type="match status" value="1"/>
</dbReference>
<dbReference type="HOGENOM" id="CLU_049413_2_1_1"/>
<dbReference type="InterPro" id="IPR003140">
    <property type="entry name" value="PLipase/COase/thioEstase"/>
</dbReference>
<feature type="domain" description="Phospholipase/carboxylesterase/thioesterase" evidence="3">
    <location>
        <begin position="30"/>
        <end position="178"/>
    </location>
</feature>
<dbReference type="PANTHER" id="PTHR10655">
    <property type="entry name" value="LYSOPHOSPHOLIPASE-RELATED"/>
    <property type="match status" value="1"/>
</dbReference>
<evidence type="ECO:0000313" key="4">
    <source>
        <dbReference type="EMBL" id="ERF74000.1"/>
    </source>
</evidence>
<dbReference type="OMA" id="LGHWYSE"/>
<feature type="compositionally biased region" description="Acidic residues" evidence="2">
    <location>
        <begin position="189"/>
        <end position="199"/>
    </location>
</feature>
<gene>
    <name evidence="4" type="ORF">EPUS_03814</name>
</gene>
<accession>U1HTQ6</accession>
<evidence type="ECO:0000256" key="2">
    <source>
        <dbReference type="SAM" id="MobiDB-lite"/>
    </source>
</evidence>
<organism evidence="4 5">
    <name type="scientific">Endocarpon pusillum (strain Z07020 / HMAS-L-300199)</name>
    <name type="common">Lichen-forming fungus</name>
    <dbReference type="NCBI Taxonomy" id="1263415"/>
    <lineage>
        <taxon>Eukaryota</taxon>
        <taxon>Fungi</taxon>
        <taxon>Dikarya</taxon>
        <taxon>Ascomycota</taxon>
        <taxon>Pezizomycotina</taxon>
        <taxon>Eurotiomycetes</taxon>
        <taxon>Chaetothyriomycetidae</taxon>
        <taxon>Verrucariales</taxon>
        <taxon>Verrucariaceae</taxon>
        <taxon>Endocarpon</taxon>
    </lineage>
</organism>
<protein>
    <recommendedName>
        <fullName evidence="3">Phospholipase/carboxylesterase/thioesterase domain-containing protein</fullName>
    </recommendedName>
</protein>
<dbReference type="GO" id="GO:0052689">
    <property type="term" value="F:carboxylic ester hydrolase activity"/>
    <property type="evidence" value="ECO:0007669"/>
    <property type="project" value="TreeGrafter"/>
</dbReference>
<dbReference type="PANTHER" id="PTHR10655:SF64">
    <property type="entry name" value="PHOSPHOLIPASE_CARBOXYLESTERASE_THIOESTERASE DOMAIN-CONTAINING PROTEIN"/>
    <property type="match status" value="1"/>
</dbReference>
<dbReference type="RefSeq" id="XP_007800312.1">
    <property type="nucleotide sequence ID" value="XM_007802121.1"/>
</dbReference>
<proteinExistence type="inferred from homology"/>